<gene>
    <name evidence="7" type="ORF">FPK29_05425</name>
</gene>
<dbReference type="EMBL" id="VMHJ01000002">
    <property type="protein sequence ID" value="TSJ85792.1"/>
    <property type="molecule type" value="Genomic_DNA"/>
</dbReference>
<proteinExistence type="inferred from homology"/>
<dbReference type="SUPFAM" id="SSF53807">
    <property type="entry name" value="Helical backbone' metal receptor"/>
    <property type="match status" value="1"/>
</dbReference>
<evidence type="ECO:0000313" key="8">
    <source>
        <dbReference type="Proteomes" id="UP000317536"/>
    </source>
</evidence>
<comment type="caution">
    <text evidence="7">The sequence shown here is derived from an EMBL/GenBank/DDBJ whole genome shotgun (WGS) entry which is preliminary data.</text>
</comment>
<keyword evidence="5" id="KW-1133">Transmembrane helix</keyword>
<evidence type="ECO:0000313" key="7">
    <source>
        <dbReference type="EMBL" id="TSJ85792.1"/>
    </source>
</evidence>
<keyword evidence="5" id="KW-0812">Transmembrane</keyword>
<organism evidence="7 8">
    <name type="scientific">Bifidobacterium asteroides</name>
    <dbReference type="NCBI Taxonomy" id="1684"/>
    <lineage>
        <taxon>Bacteria</taxon>
        <taxon>Bacillati</taxon>
        <taxon>Actinomycetota</taxon>
        <taxon>Actinomycetes</taxon>
        <taxon>Bifidobacteriales</taxon>
        <taxon>Bifidobacteriaceae</taxon>
        <taxon>Bifidobacterium</taxon>
    </lineage>
</organism>
<keyword evidence="4" id="KW-0732">Signal</keyword>
<name>A0A556RA76_9BIFI</name>
<dbReference type="InterPro" id="IPR051313">
    <property type="entry name" value="Bact_iron-sidero_bind"/>
</dbReference>
<dbReference type="PANTHER" id="PTHR30532:SF24">
    <property type="entry name" value="FERRIC ENTEROBACTIN-BINDING PERIPLASMIC PROTEIN FEPB"/>
    <property type="match status" value="1"/>
</dbReference>
<evidence type="ECO:0000256" key="5">
    <source>
        <dbReference type="SAM" id="Phobius"/>
    </source>
</evidence>
<feature type="transmembrane region" description="Helical" evidence="5">
    <location>
        <begin position="85"/>
        <end position="105"/>
    </location>
</feature>
<keyword evidence="5" id="KW-0472">Membrane</keyword>
<protein>
    <submittedName>
        <fullName evidence="7">Iron-siderophore ABC transporter substrate-binding protein</fullName>
    </submittedName>
</protein>
<dbReference type="CDD" id="cd01146">
    <property type="entry name" value="FhuD"/>
    <property type="match status" value="1"/>
</dbReference>
<evidence type="ECO:0000256" key="1">
    <source>
        <dbReference type="ARBA" id="ARBA00004196"/>
    </source>
</evidence>
<comment type="subcellular location">
    <subcellularLocation>
        <location evidence="1">Cell envelope</location>
    </subcellularLocation>
</comment>
<dbReference type="PANTHER" id="PTHR30532">
    <property type="entry name" value="IRON III DICITRATE-BINDING PERIPLASMIC PROTEIN"/>
    <property type="match status" value="1"/>
</dbReference>
<dbReference type="AlphaFoldDB" id="A0A556RA76"/>
<evidence type="ECO:0000259" key="6">
    <source>
        <dbReference type="PROSITE" id="PS50983"/>
    </source>
</evidence>
<reference evidence="7 8" key="1">
    <citation type="submission" date="2019-07" db="EMBL/GenBank/DDBJ databases">
        <title>Bifidobacterium asteroides genomes.</title>
        <authorList>
            <person name="Zheng H."/>
        </authorList>
    </citation>
    <scope>NUCLEOTIDE SEQUENCE [LARGE SCALE GENOMIC DNA]</scope>
    <source>
        <strain evidence="7 8">W8111</strain>
    </source>
</reference>
<dbReference type="Proteomes" id="UP000317536">
    <property type="component" value="Unassembled WGS sequence"/>
</dbReference>
<dbReference type="GO" id="GO:1901678">
    <property type="term" value="P:iron coordination entity transport"/>
    <property type="evidence" value="ECO:0007669"/>
    <property type="project" value="UniProtKB-ARBA"/>
</dbReference>
<dbReference type="PROSITE" id="PS50983">
    <property type="entry name" value="FE_B12_PBP"/>
    <property type="match status" value="1"/>
</dbReference>
<evidence type="ECO:0000256" key="4">
    <source>
        <dbReference type="ARBA" id="ARBA00022729"/>
    </source>
</evidence>
<dbReference type="GO" id="GO:0030288">
    <property type="term" value="C:outer membrane-bounded periplasmic space"/>
    <property type="evidence" value="ECO:0007669"/>
    <property type="project" value="TreeGrafter"/>
</dbReference>
<sequence>MRMVYAVARRPEFIKLFMPLIARTLWSAYAPFNTCSQGNQLFSSRRADATSGTWLWCTMPIRQHDQRNHMHIRPLLSLTRFKRTIATILVLASALFFLGACGSGSQAGPSSGSKASEGQSSFPVKIDHVYGTTSIPSKPKRIATVGWATPDNLIALGVVPVSIQKNAFGKTVDGGYLTWTKDALDDMHVDKADMPKLHDESDGIDVESIAASKPDLIIGLLSGMTKKQYDTLSKIAPTIAYQKVAWGDPWRKVITATAQAIGEPEKGKKLITDLEERIAKAGETHSAIKGKTGAVMYFDASKLSKFSVYTTSDARPQFLNDLGLETPESIKEDSKSTKDFYKEISSEHADSYKDVDIIVTYGTPDLLEAMRKDPLLSKIPAVERGSVVVIDNDSEMANALDPSALSIRKTTDTYAGLLGEAAAKI</sequence>
<comment type="similarity">
    <text evidence="2">Belongs to the bacterial solute-binding protein 8 family.</text>
</comment>
<accession>A0A556RA76</accession>
<dbReference type="InterPro" id="IPR002491">
    <property type="entry name" value="ABC_transptr_periplasmic_BD"/>
</dbReference>
<evidence type="ECO:0000256" key="3">
    <source>
        <dbReference type="ARBA" id="ARBA00022448"/>
    </source>
</evidence>
<dbReference type="Pfam" id="PF01497">
    <property type="entry name" value="Peripla_BP_2"/>
    <property type="match status" value="1"/>
</dbReference>
<feature type="domain" description="Fe/B12 periplasmic-binding" evidence="6">
    <location>
        <begin position="141"/>
        <end position="422"/>
    </location>
</feature>
<dbReference type="Gene3D" id="3.40.50.1980">
    <property type="entry name" value="Nitrogenase molybdenum iron protein domain"/>
    <property type="match status" value="2"/>
</dbReference>
<evidence type="ECO:0000256" key="2">
    <source>
        <dbReference type="ARBA" id="ARBA00008814"/>
    </source>
</evidence>
<keyword evidence="3" id="KW-0813">Transport</keyword>